<dbReference type="InterPro" id="IPR006094">
    <property type="entry name" value="Oxid_FAD_bind_N"/>
</dbReference>
<protein>
    <recommendedName>
        <fullName evidence="7 20">UDP-N-acetylenolpyruvoylglucosamine reductase</fullName>
        <ecNumber evidence="6 20">1.3.1.98</ecNumber>
    </recommendedName>
    <alternativeName>
        <fullName evidence="18 20">UDP-N-acetylmuramate dehydrogenase</fullName>
    </alternativeName>
</protein>
<feature type="active site" evidence="20">
    <location>
        <position position="320"/>
    </location>
</feature>
<dbReference type="EC" id="1.3.1.98" evidence="6 20"/>
<dbReference type="PANTHER" id="PTHR21071">
    <property type="entry name" value="UDP-N-ACETYLENOLPYRUVOYLGLUCOSAMINE REDUCTASE"/>
    <property type="match status" value="1"/>
</dbReference>
<dbReference type="InterPro" id="IPR036318">
    <property type="entry name" value="FAD-bd_PCMH-like_sf"/>
</dbReference>
<keyword evidence="13 20" id="KW-0133">Cell shape</keyword>
<evidence type="ECO:0000256" key="7">
    <source>
        <dbReference type="ARBA" id="ARBA00015188"/>
    </source>
</evidence>
<keyword evidence="17 20" id="KW-0961">Cell wall biogenesis/degradation</keyword>
<evidence type="ECO:0000256" key="16">
    <source>
        <dbReference type="ARBA" id="ARBA00023306"/>
    </source>
</evidence>
<evidence type="ECO:0000256" key="11">
    <source>
        <dbReference type="ARBA" id="ARBA00022827"/>
    </source>
</evidence>
<evidence type="ECO:0000256" key="10">
    <source>
        <dbReference type="ARBA" id="ARBA00022630"/>
    </source>
</evidence>
<feature type="active site" description="Proton donor" evidence="20">
    <location>
        <position position="224"/>
    </location>
</feature>
<evidence type="ECO:0000256" key="14">
    <source>
        <dbReference type="ARBA" id="ARBA00022984"/>
    </source>
</evidence>
<comment type="pathway">
    <text evidence="4 20">Cell wall biogenesis; peptidoglycan biosynthesis.</text>
</comment>
<evidence type="ECO:0000256" key="15">
    <source>
        <dbReference type="ARBA" id="ARBA00023002"/>
    </source>
</evidence>
<evidence type="ECO:0000256" key="19">
    <source>
        <dbReference type="ARBA" id="ARBA00048914"/>
    </source>
</evidence>
<accession>K2JK00</accession>
<dbReference type="EMBL" id="AMRG01000008">
    <property type="protein sequence ID" value="EKE83756.1"/>
    <property type="molecule type" value="Genomic_DNA"/>
</dbReference>
<dbReference type="GO" id="GO:0071949">
    <property type="term" value="F:FAD binding"/>
    <property type="evidence" value="ECO:0007669"/>
    <property type="project" value="InterPro"/>
</dbReference>
<keyword evidence="8 20" id="KW-0963">Cytoplasm</keyword>
<dbReference type="GO" id="GO:0071555">
    <property type="term" value="P:cell wall organization"/>
    <property type="evidence" value="ECO:0007669"/>
    <property type="project" value="UniProtKB-KW"/>
</dbReference>
<dbReference type="STRING" id="740709.A10D4_07905"/>
<dbReference type="GO" id="GO:0005829">
    <property type="term" value="C:cytosol"/>
    <property type="evidence" value="ECO:0007669"/>
    <property type="project" value="TreeGrafter"/>
</dbReference>
<evidence type="ECO:0000256" key="13">
    <source>
        <dbReference type="ARBA" id="ARBA00022960"/>
    </source>
</evidence>
<comment type="subcellular location">
    <subcellularLocation>
        <location evidence="3 20">Cytoplasm</location>
    </subcellularLocation>
</comment>
<dbReference type="NCBIfam" id="NF000755">
    <property type="entry name" value="PRK00046.1"/>
    <property type="match status" value="1"/>
</dbReference>
<dbReference type="GO" id="GO:0008762">
    <property type="term" value="F:UDP-N-acetylmuramate dehydrogenase activity"/>
    <property type="evidence" value="ECO:0007669"/>
    <property type="project" value="UniProtKB-UniRule"/>
</dbReference>
<keyword evidence="14 20" id="KW-0573">Peptidoglycan synthesis</keyword>
<dbReference type="AlphaFoldDB" id="K2JK00"/>
<comment type="function">
    <text evidence="2 20">Cell wall formation.</text>
</comment>
<dbReference type="Pfam" id="PF01565">
    <property type="entry name" value="FAD_binding_4"/>
    <property type="match status" value="1"/>
</dbReference>
<feature type="active site" evidence="20">
    <location>
        <position position="156"/>
    </location>
</feature>
<evidence type="ECO:0000256" key="6">
    <source>
        <dbReference type="ARBA" id="ARBA00012518"/>
    </source>
</evidence>
<dbReference type="GO" id="GO:0051301">
    <property type="term" value="P:cell division"/>
    <property type="evidence" value="ECO:0007669"/>
    <property type="project" value="UniProtKB-KW"/>
</dbReference>
<evidence type="ECO:0000256" key="17">
    <source>
        <dbReference type="ARBA" id="ARBA00023316"/>
    </source>
</evidence>
<dbReference type="Pfam" id="PF02873">
    <property type="entry name" value="MurB_C"/>
    <property type="match status" value="1"/>
</dbReference>
<dbReference type="PATRIC" id="fig|740709.3.peg.1604"/>
<keyword evidence="12 20" id="KW-0521">NADP</keyword>
<dbReference type="GO" id="GO:0008360">
    <property type="term" value="P:regulation of cell shape"/>
    <property type="evidence" value="ECO:0007669"/>
    <property type="project" value="UniProtKB-KW"/>
</dbReference>
<evidence type="ECO:0000256" key="20">
    <source>
        <dbReference type="HAMAP-Rule" id="MF_00037"/>
    </source>
</evidence>
<dbReference type="InterPro" id="IPR016167">
    <property type="entry name" value="FAD-bd_PCMH_sub1"/>
</dbReference>
<evidence type="ECO:0000256" key="9">
    <source>
        <dbReference type="ARBA" id="ARBA00022618"/>
    </source>
</evidence>
<evidence type="ECO:0000256" key="1">
    <source>
        <dbReference type="ARBA" id="ARBA00001974"/>
    </source>
</evidence>
<dbReference type="Gene3D" id="3.30.465.10">
    <property type="match status" value="1"/>
</dbReference>
<dbReference type="GO" id="GO:0009252">
    <property type="term" value="P:peptidoglycan biosynthetic process"/>
    <property type="evidence" value="ECO:0007669"/>
    <property type="project" value="UniProtKB-UniRule"/>
</dbReference>
<reference evidence="22 23" key="1">
    <citation type="journal article" date="2012" name="J. Bacteriol.">
        <title>Genome Sequence of Idiomarina xiamenensis Type Strain 10-D-4.</title>
        <authorList>
            <person name="Lai Q."/>
            <person name="Wang L."/>
            <person name="Wang W."/>
            <person name="Shao Z."/>
        </authorList>
    </citation>
    <scope>NUCLEOTIDE SEQUENCE [LARGE SCALE GENOMIC DNA]</scope>
    <source>
        <strain evidence="22 23">10-D-4</strain>
    </source>
</reference>
<gene>
    <name evidence="20" type="primary">murB</name>
    <name evidence="22" type="ORF">A10D4_07905</name>
</gene>
<organism evidence="22 23">
    <name type="scientific">Idiomarina xiamenensis 10-D-4</name>
    <dbReference type="NCBI Taxonomy" id="740709"/>
    <lineage>
        <taxon>Bacteria</taxon>
        <taxon>Pseudomonadati</taxon>
        <taxon>Pseudomonadota</taxon>
        <taxon>Gammaproteobacteria</taxon>
        <taxon>Alteromonadales</taxon>
        <taxon>Idiomarinaceae</taxon>
        <taxon>Idiomarina</taxon>
    </lineage>
</organism>
<dbReference type="eggNOG" id="COG0812">
    <property type="taxonomic scope" value="Bacteria"/>
</dbReference>
<proteinExistence type="inferred from homology"/>
<sequence>MLLMIDLSNRHTFKLPVQAQALLEITSSADCETLDWQAPFVIIGDGSNTIFLADYPGTVIVNRIKGIQITAQDDYVEVRAGGGENWHQLVSQLISKNIAGLENLALIPGTVGAAPVQNIGAYGVEVAAFINQVKAWDIKLQRWQYFDANACQFDYRNSLFKRHPGRWLVTEVIFRLPQQWQAQISYHGLDSLAADCTPQAIYERVIEIRNSKLPDPAQLPNAGSFFKNPVISVSQYQELTREFSNMPSYPVSADEVKVPAGWLIDQLGLKGYRFGGAAVHQQQALVLVNLHQASGDDVLCLARYIAAAVAEHYSIQLEPEVRLFDRQGQLLEQL</sequence>
<dbReference type="Gene3D" id="3.90.78.10">
    <property type="entry name" value="UDP-N-acetylenolpyruvoylglucosamine reductase, C-terminal domain"/>
    <property type="match status" value="1"/>
</dbReference>
<keyword evidence="15 20" id="KW-0560">Oxidoreductase</keyword>
<dbReference type="InterPro" id="IPR016166">
    <property type="entry name" value="FAD-bd_PCMH"/>
</dbReference>
<dbReference type="Gene3D" id="3.30.43.10">
    <property type="entry name" value="Uridine Diphospho-n-acetylenolpyruvylglucosamine Reductase, domain 2"/>
    <property type="match status" value="1"/>
</dbReference>
<evidence type="ECO:0000256" key="8">
    <source>
        <dbReference type="ARBA" id="ARBA00022490"/>
    </source>
</evidence>
<keyword evidence="10 20" id="KW-0285">Flavoprotein</keyword>
<evidence type="ECO:0000256" key="2">
    <source>
        <dbReference type="ARBA" id="ARBA00003921"/>
    </source>
</evidence>
<keyword evidence="23" id="KW-1185">Reference proteome</keyword>
<dbReference type="InterPro" id="IPR036635">
    <property type="entry name" value="MurB_C_sf"/>
</dbReference>
<comment type="similarity">
    <text evidence="5 20">Belongs to the MurB family.</text>
</comment>
<keyword evidence="11 20" id="KW-0274">FAD</keyword>
<evidence type="ECO:0000256" key="12">
    <source>
        <dbReference type="ARBA" id="ARBA00022857"/>
    </source>
</evidence>
<comment type="caution">
    <text evidence="22">The sequence shown here is derived from an EMBL/GenBank/DDBJ whole genome shotgun (WGS) entry which is preliminary data.</text>
</comment>
<dbReference type="SUPFAM" id="SSF56194">
    <property type="entry name" value="Uridine diphospho-N-Acetylenolpyruvylglucosamine reductase, MurB, C-terminal domain"/>
    <property type="match status" value="1"/>
</dbReference>
<dbReference type="NCBIfam" id="TIGR00179">
    <property type="entry name" value="murB"/>
    <property type="match status" value="1"/>
</dbReference>
<dbReference type="InterPro" id="IPR011601">
    <property type="entry name" value="MurB_C"/>
</dbReference>
<dbReference type="UniPathway" id="UPA00219"/>
<evidence type="ECO:0000256" key="3">
    <source>
        <dbReference type="ARBA" id="ARBA00004496"/>
    </source>
</evidence>
<feature type="domain" description="FAD-binding PCMH-type" evidence="21">
    <location>
        <begin position="5"/>
        <end position="179"/>
    </location>
</feature>
<comment type="catalytic activity">
    <reaction evidence="19 20">
        <text>UDP-N-acetyl-alpha-D-muramate + NADP(+) = UDP-N-acetyl-3-O-(1-carboxyvinyl)-alpha-D-glucosamine + NADPH + H(+)</text>
        <dbReference type="Rhea" id="RHEA:12248"/>
        <dbReference type="ChEBI" id="CHEBI:15378"/>
        <dbReference type="ChEBI" id="CHEBI:57783"/>
        <dbReference type="ChEBI" id="CHEBI:58349"/>
        <dbReference type="ChEBI" id="CHEBI:68483"/>
        <dbReference type="ChEBI" id="CHEBI:70757"/>
        <dbReference type="EC" id="1.3.1.98"/>
    </reaction>
</comment>
<dbReference type="Proteomes" id="UP000014115">
    <property type="component" value="Unassembled WGS sequence"/>
</dbReference>
<evidence type="ECO:0000256" key="18">
    <source>
        <dbReference type="ARBA" id="ARBA00031026"/>
    </source>
</evidence>
<dbReference type="SUPFAM" id="SSF56176">
    <property type="entry name" value="FAD-binding/transporter-associated domain-like"/>
    <property type="match status" value="1"/>
</dbReference>
<evidence type="ECO:0000256" key="5">
    <source>
        <dbReference type="ARBA" id="ARBA00010485"/>
    </source>
</evidence>
<keyword evidence="9 20" id="KW-0132">Cell division</keyword>
<keyword evidence="16 20" id="KW-0131">Cell cycle</keyword>
<dbReference type="PROSITE" id="PS51387">
    <property type="entry name" value="FAD_PCMH"/>
    <property type="match status" value="1"/>
</dbReference>
<evidence type="ECO:0000256" key="4">
    <source>
        <dbReference type="ARBA" id="ARBA00004752"/>
    </source>
</evidence>
<dbReference type="HAMAP" id="MF_00037">
    <property type="entry name" value="MurB"/>
    <property type="match status" value="1"/>
</dbReference>
<dbReference type="InterPro" id="IPR003170">
    <property type="entry name" value="MurB"/>
</dbReference>
<evidence type="ECO:0000313" key="22">
    <source>
        <dbReference type="EMBL" id="EKE83756.1"/>
    </source>
</evidence>
<dbReference type="InterPro" id="IPR016169">
    <property type="entry name" value="FAD-bd_PCMH_sub2"/>
</dbReference>
<evidence type="ECO:0000313" key="23">
    <source>
        <dbReference type="Proteomes" id="UP000014115"/>
    </source>
</evidence>
<dbReference type="PANTHER" id="PTHR21071:SF4">
    <property type="entry name" value="UDP-N-ACETYLENOLPYRUVOYLGLUCOSAMINE REDUCTASE"/>
    <property type="match status" value="1"/>
</dbReference>
<evidence type="ECO:0000259" key="21">
    <source>
        <dbReference type="PROSITE" id="PS51387"/>
    </source>
</evidence>
<name>K2JK00_9GAMM</name>
<comment type="cofactor">
    <cofactor evidence="1 20">
        <name>FAD</name>
        <dbReference type="ChEBI" id="CHEBI:57692"/>
    </cofactor>
</comment>